<organism evidence="7 8">
    <name type="scientific">Cronobacter muytjensii</name>
    <dbReference type="NCBI Taxonomy" id="413501"/>
    <lineage>
        <taxon>Bacteria</taxon>
        <taxon>Pseudomonadati</taxon>
        <taxon>Pseudomonadota</taxon>
        <taxon>Gammaproteobacteria</taxon>
        <taxon>Enterobacterales</taxon>
        <taxon>Enterobacteriaceae</taxon>
        <taxon>Cronobacter</taxon>
    </lineage>
</organism>
<dbReference type="Proteomes" id="UP000244378">
    <property type="component" value="Unassembled WGS sequence"/>
</dbReference>
<name>A0A2T7B042_9ENTR</name>
<protein>
    <submittedName>
        <fullName evidence="7">NAD(P)-dependent oxidoreductase</fullName>
    </submittedName>
</protein>
<proteinExistence type="predicted"/>
<dbReference type="Proteomes" id="UP000469927">
    <property type="component" value="Unassembled WGS sequence"/>
</dbReference>
<dbReference type="GO" id="GO:0016616">
    <property type="term" value="F:oxidoreductase activity, acting on the CH-OH group of donors, NAD or NADP as acceptor"/>
    <property type="evidence" value="ECO:0007669"/>
    <property type="project" value="UniProtKB-ARBA"/>
</dbReference>
<dbReference type="AlphaFoldDB" id="A0A2T7B042"/>
<dbReference type="InterPro" id="IPR015815">
    <property type="entry name" value="HIBADH-related"/>
</dbReference>
<dbReference type="InterPro" id="IPR051265">
    <property type="entry name" value="HIBADH-related_NP60_sf"/>
</dbReference>
<dbReference type="Gene3D" id="3.40.50.720">
    <property type="entry name" value="NAD(P)-binding Rossmann-like Domain"/>
    <property type="match status" value="1"/>
</dbReference>
<dbReference type="Gene3D" id="1.10.1040.10">
    <property type="entry name" value="N-(1-d-carboxylethyl)-l-norvaline Dehydrogenase, domain 2"/>
    <property type="match status" value="1"/>
</dbReference>
<dbReference type="EMBL" id="MSAE01000001">
    <property type="protein sequence ID" value="PUX18371.1"/>
    <property type="molecule type" value="Genomic_DNA"/>
</dbReference>
<dbReference type="Pfam" id="PF14833">
    <property type="entry name" value="NAD_binding_11"/>
    <property type="match status" value="1"/>
</dbReference>
<reference evidence="7 8" key="1">
    <citation type="submission" date="2016-12" db="EMBL/GenBank/DDBJ databases">
        <title>Analysis of the Molecular Diversity Among Cronobacter Species Isolated from Filth Flies Using a Pan Genomic DNA Microarray.</title>
        <authorList>
            <person name="Pava-Ripoll M."/>
            <person name="Tall B."/>
            <person name="Farber J."/>
            <person name="Fanning S."/>
            <person name="Lehner A."/>
            <person name="Stephan R."/>
            <person name="Pagotto F."/>
            <person name="Iverson C."/>
            <person name="Ziobro G."/>
            <person name="Miller A."/>
            <person name="Pearson R."/>
            <person name="Yan Q."/>
            <person name="Kim M."/>
            <person name="Jeong S."/>
            <person name="Park J."/>
            <person name="Jun S."/>
            <person name="Choi H."/>
            <person name="Chung T."/>
            <person name="Yoo Y."/>
            <person name="Park E."/>
            <person name="Hwang S."/>
            <person name="Lee B."/>
            <person name="Sathyamoorthy V."/>
            <person name="Carter L."/>
            <person name="Mammel M."/>
            <person name="Jackson S."/>
            <person name="Kothary M."/>
            <person name="Patel I."/>
            <person name="Grim C."/>
            <person name="Gopinath G."/>
            <person name="Gangiredla J."/>
            <person name="Chase H."/>
        </authorList>
    </citation>
    <scope>NUCLEOTIDE SEQUENCE [LARGE SCALE GENOMIC DNA]</scope>
    <source>
        <strain evidence="7 8">MOD1-Md1s</strain>
    </source>
</reference>
<dbReference type="PROSITE" id="PS00895">
    <property type="entry name" value="3_HYDROXYISOBUT_DH"/>
    <property type="match status" value="1"/>
</dbReference>
<evidence type="ECO:0000259" key="4">
    <source>
        <dbReference type="Pfam" id="PF03446"/>
    </source>
</evidence>
<evidence type="ECO:0000256" key="1">
    <source>
        <dbReference type="ARBA" id="ARBA00023002"/>
    </source>
</evidence>
<dbReference type="RefSeq" id="WP_038863055.1">
    <property type="nucleotide sequence ID" value="NZ_CP187979.1"/>
</dbReference>
<dbReference type="InterPro" id="IPR036291">
    <property type="entry name" value="NAD(P)-bd_dom_sf"/>
</dbReference>
<feature type="active site" evidence="3">
    <location>
        <position position="169"/>
    </location>
</feature>
<dbReference type="OrthoDB" id="9786703at2"/>
<evidence type="ECO:0000259" key="5">
    <source>
        <dbReference type="Pfam" id="PF14833"/>
    </source>
</evidence>
<dbReference type="GO" id="GO:0016054">
    <property type="term" value="P:organic acid catabolic process"/>
    <property type="evidence" value="ECO:0007669"/>
    <property type="project" value="UniProtKB-ARBA"/>
</dbReference>
<evidence type="ECO:0000313" key="9">
    <source>
        <dbReference type="Proteomes" id="UP000469927"/>
    </source>
</evidence>
<dbReference type="InterPro" id="IPR029154">
    <property type="entry name" value="HIBADH-like_NADP-bd"/>
</dbReference>
<feature type="domain" description="3-hydroxyisobutyrate dehydrogenase-like NAD-binding" evidence="5">
    <location>
        <begin position="164"/>
        <end position="282"/>
    </location>
</feature>
<feature type="domain" description="6-phosphogluconate dehydrogenase NADP-binding" evidence="4">
    <location>
        <begin position="3"/>
        <end position="156"/>
    </location>
</feature>
<evidence type="ECO:0000313" key="7">
    <source>
        <dbReference type="EMBL" id="PUX18371.1"/>
    </source>
</evidence>
<dbReference type="PANTHER" id="PTHR43580:SF2">
    <property type="entry name" value="CYTOKINE-LIKE NUCLEAR FACTOR N-PAC"/>
    <property type="match status" value="1"/>
</dbReference>
<sequence length="294" mass="30657">MHIAFLGLGGMGQPMATNLINAGFTVTVWNRSPAPSEALRALGAQVAQSPKDIYDADVLITILADDAVTESVVVEQGALASLAPGALWINMATVSVAFTQAMDALSQQRRIGYVAAPVLGRVDVAAAGNLNILAAGAPEWLAKAQPVFDVLGQKTWTFGDSPAQAAAVKLAANFMLASAIETMGEASALVEAYDVGKGDFLGMMTGTLFAAPAYKNYGAMIAEDRYSPAGFTMKLGLKDVRLAQQAAESKNVPMGIAGVLRDNYLDALAHGDEQLDWAALATVSARRSGQKPKA</sequence>
<dbReference type="GeneID" id="92213167"/>
<evidence type="ECO:0000256" key="2">
    <source>
        <dbReference type="ARBA" id="ARBA00023027"/>
    </source>
</evidence>
<dbReference type="GO" id="GO:0051287">
    <property type="term" value="F:NAD binding"/>
    <property type="evidence" value="ECO:0007669"/>
    <property type="project" value="InterPro"/>
</dbReference>
<dbReference type="SUPFAM" id="SSF51735">
    <property type="entry name" value="NAD(P)-binding Rossmann-fold domains"/>
    <property type="match status" value="1"/>
</dbReference>
<evidence type="ECO:0000313" key="6">
    <source>
        <dbReference type="EMBL" id="KAB0873861.1"/>
    </source>
</evidence>
<comment type="caution">
    <text evidence="7">The sequence shown here is derived from an EMBL/GenBank/DDBJ whole genome shotgun (WGS) entry which is preliminary data.</text>
</comment>
<dbReference type="InterPro" id="IPR013328">
    <property type="entry name" value="6PGD_dom2"/>
</dbReference>
<evidence type="ECO:0000313" key="8">
    <source>
        <dbReference type="Proteomes" id="UP000244378"/>
    </source>
</evidence>
<dbReference type="InterPro" id="IPR006115">
    <property type="entry name" value="6PGDH_NADP-bd"/>
</dbReference>
<dbReference type="EMBL" id="WAGD01000068">
    <property type="protein sequence ID" value="KAB0873861.1"/>
    <property type="molecule type" value="Genomic_DNA"/>
</dbReference>
<dbReference type="Pfam" id="PF03446">
    <property type="entry name" value="NAD_binding_2"/>
    <property type="match status" value="1"/>
</dbReference>
<keyword evidence="1" id="KW-0560">Oxidoreductase</keyword>
<dbReference type="GO" id="GO:0050661">
    <property type="term" value="F:NADP binding"/>
    <property type="evidence" value="ECO:0007669"/>
    <property type="project" value="InterPro"/>
</dbReference>
<evidence type="ECO:0000256" key="3">
    <source>
        <dbReference type="PIRSR" id="PIRSR000103-1"/>
    </source>
</evidence>
<accession>A0A2T7B042</accession>
<keyword evidence="9" id="KW-1185">Reference proteome</keyword>
<dbReference type="PIRSF" id="PIRSF000103">
    <property type="entry name" value="HIBADH"/>
    <property type="match status" value="1"/>
</dbReference>
<reference evidence="6 9" key="2">
    <citation type="submission" date="2019-08" db="EMBL/GenBank/DDBJ databases">
        <title>Prevalence, distribution, and phylogeny of type two toxin-antitoxin genes possessed by Cronobacter species where C. sakazakii homologs follow sequence type lineages.</title>
        <authorList>
            <person name="Finkelstein S."/>
            <person name="Negrete F."/>
            <person name="Jang H."/>
            <person name="Gopinath G.R."/>
            <person name="Tall B.D."/>
        </authorList>
    </citation>
    <scope>NUCLEOTIDE SEQUENCE [LARGE SCALE GENOMIC DNA]</scope>
    <source>
        <strain evidence="6 9">MOD1_GK1257</strain>
    </source>
</reference>
<gene>
    <name evidence="7" type="ORF">AUN14_00125</name>
    <name evidence="6" type="ORF">FZI19_18370</name>
</gene>
<dbReference type="InterPro" id="IPR008927">
    <property type="entry name" value="6-PGluconate_DH-like_C_sf"/>
</dbReference>
<keyword evidence="2" id="KW-0520">NAD</keyword>
<dbReference type="PANTHER" id="PTHR43580">
    <property type="entry name" value="OXIDOREDUCTASE GLYR1-RELATED"/>
    <property type="match status" value="1"/>
</dbReference>
<dbReference type="InterPro" id="IPR002204">
    <property type="entry name" value="3-OH-isobutyrate_DH-rel_CS"/>
</dbReference>
<dbReference type="SUPFAM" id="SSF48179">
    <property type="entry name" value="6-phosphogluconate dehydrogenase C-terminal domain-like"/>
    <property type="match status" value="1"/>
</dbReference>